<keyword evidence="1" id="KW-0614">Plasmid</keyword>
<sequence>MIPSSSALVSLKPARQAALQAIMTVEEARQRGARLPSMPHVRTFLRLLTGCSRINSDVARRIPGLHRDPKDRLSSLKQVEEALDMLISSHGEYCPLPLTMDVQAELFPEVLHTRTIRRLKRQDIAFTRKMRREARQVEQSWLLRQNLLGQAVTELNFQSPETVCTWYTRWSDEFDASELEPAFWRWQTRFASLRELVWLRYSHAPLYEVMHEISFIVRGSGEHILERERWLVPNKLELWERKR</sequence>
<evidence type="ECO:0000313" key="1">
    <source>
        <dbReference type="EMBL" id="AVE25684.1"/>
    </source>
</evidence>
<dbReference type="InterPro" id="IPR009713">
    <property type="entry name" value="Uncharacterised_PsiA"/>
</dbReference>
<organism evidence="1">
    <name type="scientific">Klebsiella pneumoniae</name>
    <dbReference type="NCBI Taxonomy" id="573"/>
    <lineage>
        <taxon>Bacteria</taxon>
        <taxon>Pseudomonadati</taxon>
        <taxon>Pseudomonadota</taxon>
        <taxon>Gammaproteobacteria</taxon>
        <taxon>Enterobacterales</taxon>
        <taxon>Enterobacteriaceae</taxon>
        <taxon>Klebsiella/Raoultella group</taxon>
        <taxon>Klebsiella</taxon>
        <taxon>Klebsiella pneumoniae complex</taxon>
    </lineage>
</organism>
<protein>
    <submittedName>
        <fullName evidence="1">Recombinase PsiA</fullName>
    </submittedName>
</protein>
<proteinExistence type="predicted"/>
<geneLocation type="plasmid" evidence="1">
    <name>INF167_p0001</name>
</geneLocation>
<reference evidence="1" key="1">
    <citation type="submission" date="2016-12" db="EMBL/GenBank/DDBJ databases">
        <title>Frequent emergence of pathogenic lineages of Klebsiella pneumoniae via mobilisation of yersiniabactin and colibactin.</title>
        <authorList>
            <person name="Lam M.M.C."/>
            <person name="Wick R.R."/>
            <person name="Wyres K.L."/>
            <person name="Gorrie C."/>
            <person name="Judd L."/>
            <person name="Jenney A."/>
            <person name="Holt K.E."/>
        </authorList>
    </citation>
    <scope>NUCLEOTIDE SEQUENCE</scope>
    <source>
        <strain evidence="1">INF167</strain>
        <plasmid evidence="1">INF167_p0001</plasmid>
    </source>
</reference>
<dbReference type="NCBIfam" id="NF010258">
    <property type="entry name" value="PRK13704.1"/>
    <property type="match status" value="1"/>
</dbReference>
<dbReference type="EMBL" id="KY454639">
    <property type="protein sequence ID" value="AVE25684.1"/>
    <property type="molecule type" value="Genomic_DNA"/>
</dbReference>
<accession>A0A2L1KT61</accession>
<dbReference type="AlphaFoldDB" id="A0A2L1KT61"/>
<name>A0A2L1KT61_KLEPN</name>
<dbReference type="RefSeq" id="WP_064279160.1">
    <property type="nucleotide sequence ID" value="NZ_CAJZWN010000022.1"/>
</dbReference>
<gene>
    <name evidence="1" type="primary">psiA</name>
    <name evidence="1" type="ORF">INF167p1_00110</name>
</gene>
<dbReference type="Pfam" id="PF06952">
    <property type="entry name" value="PsiA"/>
    <property type="match status" value="1"/>
</dbReference>